<dbReference type="NCBIfam" id="TIGR03373">
    <property type="entry name" value="VI_minor_4"/>
    <property type="match status" value="1"/>
</dbReference>
<dbReference type="Proteomes" id="UP000218323">
    <property type="component" value="Unassembled WGS sequence"/>
</dbReference>
<name>A0A2A4I5D5_9SPHN</name>
<reference evidence="1 2" key="1">
    <citation type="submission" date="2017-09" db="EMBL/GenBank/DDBJ databases">
        <title>Sphingomonas adhaesiva DSM 7418, whole genome shotgun sequence.</title>
        <authorList>
            <person name="Feng G."/>
            <person name="Zhu H."/>
        </authorList>
    </citation>
    <scope>NUCLEOTIDE SEQUENCE [LARGE SCALE GENOMIC DNA]</scope>
    <source>
        <strain evidence="1 2">DSM 7418</strain>
    </source>
</reference>
<keyword evidence="2" id="KW-1185">Reference proteome</keyword>
<proteinExistence type="predicted"/>
<dbReference type="EMBL" id="NWVC01000008">
    <property type="protein sequence ID" value="PCG13366.1"/>
    <property type="molecule type" value="Genomic_DNA"/>
</dbReference>
<organism evidence="1 2">
    <name type="scientific">Sphingomonas adhaesiva</name>
    <dbReference type="NCBI Taxonomy" id="28212"/>
    <lineage>
        <taxon>Bacteria</taxon>
        <taxon>Pseudomonadati</taxon>
        <taxon>Pseudomonadota</taxon>
        <taxon>Alphaproteobacteria</taxon>
        <taxon>Sphingomonadales</taxon>
        <taxon>Sphingomonadaceae</taxon>
        <taxon>Sphingomonas</taxon>
    </lineage>
</organism>
<protein>
    <submittedName>
        <fullName evidence="1">Type VI secretion system-associated protein TagF</fullName>
    </submittedName>
</protein>
<gene>
    <name evidence="1" type="ORF">COA07_14405</name>
</gene>
<evidence type="ECO:0000313" key="2">
    <source>
        <dbReference type="Proteomes" id="UP000218323"/>
    </source>
</evidence>
<evidence type="ECO:0000313" key="1">
    <source>
        <dbReference type="EMBL" id="PCG13366.1"/>
    </source>
</evidence>
<dbReference type="InterPro" id="IPR038225">
    <property type="entry name" value="TagF_sf"/>
</dbReference>
<dbReference type="Pfam" id="PF09867">
    <property type="entry name" value="TagF_N"/>
    <property type="match status" value="1"/>
</dbReference>
<dbReference type="AlphaFoldDB" id="A0A2A4I5D5"/>
<dbReference type="InterPro" id="IPR017748">
    <property type="entry name" value="TagF"/>
</dbReference>
<comment type="caution">
    <text evidence="1">The sequence shown here is derived from an EMBL/GenBank/DDBJ whole genome shotgun (WGS) entry which is preliminary data.</text>
</comment>
<sequence>MPERAVTGVLLFGKLPVHGDFVARGMTAAEREWWDERLSIGIARIRALTDEGFEATCDIIPPWRFRLRPGMQMISGAIALSIDRSGRRFPVIVARRDAQGGAACEAALRRGLAERLDADAIVAAVGAQSDADDAPVTTGWWCASADAEPLLQVDPAAALPLMLPTVDPAAAGAEDEE</sequence>
<dbReference type="RefSeq" id="WP_066712705.1">
    <property type="nucleotide sequence ID" value="NZ_JBHIWA010000028.1"/>
</dbReference>
<dbReference type="Gene3D" id="3.40.1730.10">
    <property type="entry name" value="pa0076 domain"/>
    <property type="match status" value="1"/>
</dbReference>
<accession>A0A2A4I5D5</accession>